<feature type="region of interest" description="Disordered" evidence="1">
    <location>
        <begin position="194"/>
        <end position="234"/>
    </location>
</feature>
<evidence type="ECO:0000313" key="4">
    <source>
        <dbReference type="Proteomes" id="UP000383932"/>
    </source>
</evidence>
<dbReference type="Proteomes" id="UP000383932">
    <property type="component" value="Unassembled WGS sequence"/>
</dbReference>
<dbReference type="OrthoDB" id="9971254at2759"/>
<dbReference type="SMART" id="SM00915">
    <property type="entry name" value="Jacalin"/>
    <property type="match status" value="3"/>
</dbReference>
<dbReference type="SUPFAM" id="SSF51101">
    <property type="entry name" value="Mannose-binding lectins"/>
    <property type="match status" value="3"/>
</dbReference>
<dbReference type="EMBL" id="SSOP01000226">
    <property type="protein sequence ID" value="KAB5589822.1"/>
    <property type="molecule type" value="Genomic_DNA"/>
</dbReference>
<dbReference type="Gene3D" id="2.100.10.30">
    <property type="entry name" value="Jacalin-like lectin domain"/>
    <property type="match status" value="3"/>
</dbReference>
<protein>
    <recommendedName>
        <fullName evidence="2">Jacalin-type lectin domain-containing protein</fullName>
    </recommendedName>
</protein>
<dbReference type="InterPro" id="IPR036404">
    <property type="entry name" value="Jacalin-like_lectin_dom_sf"/>
</dbReference>
<sequence>MRQVATRKPGGFPCARETDEILVEAFTTANRREFNYIRQGWAPAAASVVPPWTSSRMTNKSSGPANEKGEWVTKRYTLQQLTFDLLAEELEPVPDFVKDVENALAKPTKFEKFQAIYRTLHCCVILILPEEFDCGASFSMTMELEEETGQLGPMNLQFPDDDDDDDNRQSKRATPKFSLNELSHQEFFRGGKRKLDSGALKSPQANKPSEIEDFDENDSSGGGNGPSGDSVGDWLAQLVPPEEWRQVRVRRVVPTTDLLNDEIRDQLATLYSGLWSYSPLPAAGVTEGHNSVDDDPRALGPVSSVSICSGRMVDGLKLKYIDGTQSNQHGKGGKAHDFLLDSGEHITEVLVWMGIESGISWIYGIQFITTRGKVSRHYGGSQGQPTVLRSKGGVLVGLRSTTREHPELRGYRLTGIQAIWRHDIIRAAPKQDDIFSDYIGSELGAPFNDRVLIGNSRSMNISAVEIGSGTSIDYIRLTYDSDQTGEATSCQTMYHGSSIDSGGRIQKFSLEPGEYITAISGRYTKERITRLGFTTNKMRSERLEFGGAEGEEFIRKAPSGAKGRSMGLQYLCGKRLLYARVIHTTAIAKVIGRATEDWENTTILAEDESSTELLVYALNMAPLPVYKGTHGRSATNYLFPYSICIFTLNPLTDNAGTYPNKPISVVGRWGTAIDTLQNPRNESTAKWALDRTIKNLPALKELENDNLVGAYMICVHSMLTNQNTRHTISDIVITPIADLFGVRADGIDGPRISMRQVATRKSGGFPCARETDEILVEAFTTRNQREFNYIRQGWAPAAASVVPPWTSSRMTNKSSGPANKGGEWVTKRYTLQQLTFDLLAEELEPVPNFVKDVKDALAKPTKFEKFQAIYRILHCWGDVIPLVCNWVLTFASVILISSKEFDCGVSFTMSKEPGEGDTSQSSDNPFESSGSAPKFTLSELSRINKNTARITRRGGKRKVKPEAMEELGSDSGNNNSVGNTGTGNPSAGNSNAGDPEAGNSDADGSNTGDPFAGNPFPTKGAGKTSSKKTANGKTANDGPDNLLSKNVGDWLAQLVPPEEWRQVRVRRVVPTTDLLDDEVRDQLATLYSGLWSYSPLSMAGVIEGHDSVDDDPRALGPVSSVSISSWRMVDGLKLKYIDGTQSNQHGTGGGAHEFLLDSGEHITEVLVWMGTESGINWVYSIQFITTRGRVSRHYGGSQGQPTVLRSKGGALVGLRSTTCEHPKFGGDRLTGIQASAIWRHDIIRAAPKQDDVFSDYIGSELGTPFNDRVLIGNSRSMNISAVEIGSGTSIDYIRVSTSRRSTEVFGLMRI</sequence>
<keyword evidence="4" id="KW-1185">Reference proteome</keyword>
<dbReference type="Pfam" id="PF01419">
    <property type="entry name" value="Jacalin"/>
    <property type="match status" value="3"/>
</dbReference>
<feature type="domain" description="Jacalin-type lectin" evidence="2">
    <location>
        <begin position="433"/>
        <end position="586"/>
    </location>
</feature>
<feature type="region of interest" description="Disordered" evidence="1">
    <location>
        <begin position="152"/>
        <end position="176"/>
    </location>
</feature>
<name>A0A5N5QDJ6_9AGAM</name>
<dbReference type="PANTHER" id="PTHR46506">
    <property type="entry name" value="OS05G0143600 PROTEIN"/>
    <property type="match status" value="1"/>
</dbReference>
<feature type="domain" description="Jacalin-type lectin" evidence="2">
    <location>
        <begin position="1090"/>
        <end position="1238"/>
    </location>
</feature>
<organism evidence="3 4">
    <name type="scientific">Ceratobasidium theobromae</name>
    <dbReference type="NCBI Taxonomy" id="1582974"/>
    <lineage>
        <taxon>Eukaryota</taxon>
        <taxon>Fungi</taxon>
        <taxon>Dikarya</taxon>
        <taxon>Basidiomycota</taxon>
        <taxon>Agaricomycotina</taxon>
        <taxon>Agaricomycetes</taxon>
        <taxon>Cantharellales</taxon>
        <taxon>Ceratobasidiaceae</taxon>
        <taxon>Ceratobasidium</taxon>
    </lineage>
</organism>
<comment type="caution">
    <text evidence="3">The sequence shown here is derived from an EMBL/GenBank/DDBJ whole genome shotgun (WGS) entry which is preliminary data.</text>
</comment>
<feature type="compositionally biased region" description="Basic residues" evidence="1">
    <location>
        <begin position="950"/>
        <end position="959"/>
    </location>
</feature>
<dbReference type="PROSITE" id="PS51752">
    <property type="entry name" value="JACALIN_LECTIN"/>
    <property type="match status" value="3"/>
</dbReference>
<evidence type="ECO:0000259" key="2">
    <source>
        <dbReference type="PROSITE" id="PS51752"/>
    </source>
</evidence>
<proteinExistence type="predicted"/>
<feature type="compositionally biased region" description="Polar residues" evidence="1">
    <location>
        <begin position="917"/>
        <end position="931"/>
    </location>
</feature>
<accession>A0A5N5QDJ6</accession>
<reference evidence="3 4" key="1">
    <citation type="journal article" date="2019" name="Fungal Biol. Biotechnol.">
        <title>Draft genome sequence of fastidious pathogen Ceratobasidium theobromae, which causes vascular-streak dieback in Theobroma cacao.</title>
        <authorList>
            <person name="Ali S.S."/>
            <person name="Asman A."/>
            <person name="Shao J."/>
            <person name="Firmansyah A.P."/>
            <person name="Susilo A.W."/>
            <person name="Rosmana A."/>
            <person name="McMahon P."/>
            <person name="Junaid M."/>
            <person name="Guest D."/>
            <person name="Kheng T.Y."/>
            <person name="Meinhardt L.W."/>
            <person name="Bailey B.A."/>
        </authorList>
    </citation>
    <scope>NUCLEOTIDE SEQUENCE [LARGE SCALE GENOMIC DNA]</scope>
    <source>
        <strain evidence="3 4">CT2</strain>
    </source>
</reference>
<feature type="domain" description="Jacalin-type lectin" evidence="2">
    <location>
        <begin position="277"/>
        <end position="422"/>
    </location>
</feature>
<feature type="compositionally biased region" description="Low complexity" evidence="1">
    <location>
        <begin position="969"/>
        <end position="986"/>
    </location>
</feature>
<feature type="region of interest" description="Disordered" evidence="1">
    <location>
        <begin position="911"/>
        <end position="1042"/>
    </location>
</feature>
<gene>
    <name evidence="3" type="ORF">CTheo_6746</name>
</gene>
<feature type="compositionally biased region" description="Polar residues" evidence="1">
    <location>
        <begin position="938"/>
        <end position="949"/>
    </location>
</feature>
<evidence type="ECO:0000256" key="1">
    <source>
        <dbReference type="SAM" id="MobiDB-lite"/>
    </source>
</evidence>
<evidence type="ECO:0000313" key="3">
    <source>
        <dbReference type="EMBL" id="KAB5589822.1"/>
    </source>
</evidence>
<feature type="compositionally biased region" description="Low complexity" evidence="1">
    <location>
        <begin position="1018"/>
        <end position="1029"/>
    </location>
</feature>
<dbReference type="InterPro" id="IPR001229">
    <property type="entry name" value="Jacalin-like_lectin_dom"/>
</dbReference>